<evidence type="ECO:0000256" key="2">
    <source>
        <dbReference type="PROSITE-ProRule" id="PRU00626"/>
    </source>
</evidence>
<evidence type="ECO:0000259" key="4">
    <source>
        <dbReference type="PROSITE" id="PS51295"/>
    </source>
</evidence>
<feature type="compositionally biased region" description="Basic residues" evidence="3">
    <location>
        <begin position="162"/>
        <end position="173"/>
    </location>
</feature>
<dbReference type="OrthoDB" id="9797519at2"/>
<dbReference type="PANTHER" id="PTHR40065">
    <property type="entry name" value="RNA-BINDING PROTEIN YHBY"/>
    <property type="match status" value="1"/>
</dbReference>
<dbReference type="PANTHER" id="PTHR40065:SF3">
    <property type="entry name" value="RNA-BINDING PROTEIN YHBY"/>
    <property type="match status" value="1"/>
</dbReference>
<evidence type="ECO:0000313" key="5">
    <source>
        <dbReference type="EMBL" id="AWB35916.1"/>
    </source>
</evidence>
<accession>A0A2R4XQ31</accession>
<evidence type="ECO:0000256" key="3">
    <source>
        <dbReference type="SAM" id="MobiDB-lite"/>
    </source>
</evidence>
<evidence type="ECO:0000313" key="6">
    <source>
        <dbReference type="Proteomes" id="UP000244571"/>
    </source>
</evidence>
<reference evidence="5 6" key="1">
    <citation type="submission" date="2018-04" db="EMBL/GenBank/DDBJ databases">
        <title>Bordetella sp. HZ20 isolated from seawater.</title>
        <authorList>
            <person name="Sun C."/>
        </authorList>
    </citation>
    <scope>NUCLEOTIDE SEQUENCE [LARGE SCALE GENOMIC DNA]</scope>
    <source>
        <strain evidence="5 6">HZ20</strain>
    </source>
</reference>
<keyword evidence="6" id="KW-1185">Reference proteome</keyword>
<feature type="compositionally biased region" description="Basic and acidic residues" evidence="3">
    <location>
        <begin position="102"/>
        <end position="115"/>
    </location>
</feature>
<feature type="region of interest" description="Disordered" evidence="3">
    <location>
        <begin position="99"/>
        <end position="187"/>
    </location>
</feature>
<sequence length="187" mass="20828">MNITTLTSRARRELRAAAHPLRPVVLIGDQGLTLPVLKEIDLALKAHELIKIRASGQERDEREEMLARICAELACEAVHHLGKTLIVYRVGPQQRYAVEAGEPARAEKRKKEGPHTPKKLAAQGIVLKKTAAGRRPRKTQEAEEVRVFSSERTPRPTSRVGRSVKKTASRTIRKSALSLRSGARRRG</sequence>
<dbReference type="InterPro" id="IPR001890">
    <property type="entry name" value="RNA-binding_CRM"/>
</dbReference>
<dbReference type="SMART" id="SM01103">
    <property type="entry name" value="CRS1_YhbY"/>
    <property type="match status" value="1"/>
</dbReference>
<gene>
    <name evidence="5" type="ORF">DBV39_17950</name>
</gene>
<dbReference type="Proteomes" id="UP000244571">
    <property type="component" value="Chromosome"/>
</dbReference>
<organism evidence="5 6">
    <name type="scientific">Orrella marina</name>
    <dbReference type="NCBI Taxonomy" id="2163011"/>
    <lineage>
        <taxon>Bacteria</taxon>
        <taxon>Pseudomonadati</taxon>
        <taxon>Pseudomonadota</taxon>
        <taxon>Betaproteobacteria</taxon>
        <taxon>Burkholderiales</taxon>
        <taxon>Alcaligenaceae</taxon>
        <taxon>Orrella</taxon>
    </lineage>
</organism>
<dbReference type="KEGG" id="boz:DBV39_17950"/>
<dbReference type="AlphaFoldDB" id="A0A2R4XQ31"/>
<dbReference type="InterPro" id="IPR051925">
    <property type="entry name" value="RNA-binding_domain"/>
</dbReference>
<feature type="domain" description="CRM" evidence="4">
    <location>
        <begin position="4"/>
        <end position="100"/>
    </location>
</feature>
<protein>
    <recommendedName>
        <fullName evidence="4">CRM domain-containing protein</fullName>
    </recommendedName>
</protein>
<dbReference type="RefSeq" id="WP_108623372.1">
    <property type="nucleotide sequence ID" value="NZ_CP028901.1"/>
</dbReference>
<dbReference type="InterPro" id="IPR035920">
    <property type="entry name" value="YhbY-like_sf"/>
</dbReference>
<evidence type="ECO:0000256" key="1">
    <source>
        <dbReference type="ARBA" id="ARBA00022884"/>
    </source>
</evidence>
<dbReference type="EMBL" id="CP028901">
    <property type="protein sequence ID" value="AWB35916.1"/>
    <property type="molecule type" value="Genomic_DNA"/>
</dbReference>
<name>A0A2R4XQ31_9BURK</name>
<dbReference type="Pfam" id="PF01985">
    <property type="entry name" value="CRS1_YhbY"/>
    <property type="match status" value="1"/>
</dbReference>
<keyword evidence="1 2" id="KW-0694">RNA-binding</keyword>
<dbReference type="GO" id="GO:0003723">
    <property type="term" value="F:RNA binding"/>
    <property type="evidence" value="ECO:0007669"/>
    <property type="project" value="UniProtKB-UniRule"/>
</dbReference>
<dbReference type="PROSITE" id="PS51295">
    <property type="entry name" value="CRM"/>
    <property type="match status" value="1"/>
</dbReference>
<dbReference type="SUPFAM" id="SSF75471">
    <property type="entry name" value="YhbY-like"/>
    <property type="match status" value="1"/>
</dbReference>
<proteinExistence type="predicted"/>
<dbReference type="Gene3D" id="3.30.110.60">
    <property type="entry name" value="YhbY-like"/>
    <property type="match status" value="1"/>
</dbReference>